<evidence type="ECO:0008006" key="2">
    <source>
        <dbReference type="Google" id="ProtNLM"/>
    </source>
</evidence>
<dbReference type="SUPFAM" id="SSF141571">
    <property type="entry name" value="Pentapeptide repeat-like"/>
    <property type="match status" value="1"/>
</dbReference>
<protein>
    <recommendedName>
        <fullName evidence="2">Pentapeptide repeat protein</fullName>
    </recommendedName>
</protein>
<organism evidence="1">
    <name type="scientific">uncultured organism</name>
    <dbReference type="NCBI Taxonomy" id="155900"/>
    <lineage>
        <taxon>unclassified sequences</taxon>
        <taxon>environmental samples</taxon>
    </lineage>
</organism>
<dbReference type="InterPro" id="IPR001646">
    <property type="entry name" value="5peptide_repeat"/>
</dbReference>
<sequence>MDFVSMMHTNLENADFTDASLELLGFEYANLTNANFTMATITGVNICEANLNNTDFSKVIFNNFIIAKDAKFNNPNFEGAENNIDELDLNNTIYEEEGLPF</sequence>
<proteinExistence type="predicted"/>
<name>M1QCE1_9ZZZZ</name>
<dbReference type="Gene3D" id="2.160.20.80">
    <property type="entry name" value="E3 ubiquitin-protein ligase SopA"/>
    <property type="match status" value="1"/>
</dbReference>
<dbReference type="Pfam" id="PF00805">
    <property type="entry name" value="Pentapeptide"/>
    <property type="match status" value="1"/>
</dbReference>
<evidence type="ECO:0000313" key="1">
    <source>
        <dbReference type="EMBL" id="AGF93688.1"/>
    </source>
</evidence>
<dbReference type="EMBL" id="JX684102">
    <property type="protein sequence ID" value="AGF93688.1"/>
    <property type="molecule type" value="Genomic_DNA"/>
</dbReference>
<dbReference type="AlphaFoldDB" id="M1QCE1"/>
<accession>M1QCE1</accession>
<gene>
    <name evidence="1" type="ORF">FLSS-16_0029</name>
</gene>
<reference evidence="1" key="1">
    <citation type="journal article" date="2013" name="Syst. Appl. Microbiol.">
        <title>New insights into the archaeal diversity of a hypersaline microbial mat obtained by a metagenomic approach.</title>
        <authorList>
            <person name="Lopez-Lopez A."/>
            <person name="Richter M."/>
            <person name="Pena A."/>
            <person name="Tamames J."/>
            <person name="Rossello-Mora R."/>
        </authorList>
    </citation>
    <scope>NUCLEOTIDE SEQUENCE</scope>
</reference>